<gene>
    <name evidence="3" type="ORF">G1H10_03560</name>
</gene>
<dbReference type="PANTHER" id="PTHR43283:SF11">
    <property type="entry name" value="BETA-LACTAMASE-RELATED DOMAIN-CONTAINING PROTEIN"/>
    <property type="match status" value="1"/>
</dbReference>
<evidence type="ECO:0000313" key="4">
    <source>
        <dbReference type="Proteomes" id="UP000475214"/>
    </source>
</evidence>
<sequence length="355" mass="38527">MTVTTRGFTSIEELLGWGREREVYSAAAWSVGTAERELTGGAVGTRSWGVAPLTRTDLFDLASVTKPLVGIVIMALLERGVLTLSSTVGELLPSFQDTDKSDLTVRDLMLHTSGVPGQVPMYRSHPTREAMLEGLRILPLRRRPGEAVEYTSQGFILLGLMAESAAGVSLSALMDEYVSGPLGLESTRFRPGEEDRDRCVATEDCRWRGRVVVGEVHDENAVVLGGVTGHAGLFSSVDDMARLGRALVANLDRRVLLHPVTFATMIENRTAALGEARGLAWQGIDPDGSPVGDLLSPEAFGHTGFTGTSLFVDPRLGRYFVLLTNRVHPSRERTGIRHIRQVFHNLAATTLNPTP</sequence>
<feature type="domain" description="Beta-lactamase-related" evidence="2">
    <location>
        <begin position="40"/>
        <end position="339"/>
    </location>
</feature>
<dbReference type="Proteomes" id="UP000475214">
    <property type="component" value="Unassembled WGS sequence"/>
</dbReference>
<dbReference type="Gene3D" id="3.40.710.10">
    <property type="entry name" value="DD-peptidase/beta-lactamase superfamily"/>
    <property type="match status" value="1"/>
</dbReference>
<accession>A0A6L9S3S0</accession>
<proteinExistence type="predicted"/>
<organism evidence="3 4">
    <name type="scientific">Phytoactinopolyspora halotolerans</name>
    <dbReference type="NCBI Taxonomy" id="1981512"/>
    <lineage>
        <taxon>Bacteria</taxon>
        <taxon>Bacillati</taxon>
        <taxon>Actinomycetota</taxon>
        <taxon>Actinomycetes</taxon>
        <taxon>Jiangellales</taxon>
        <taxon>Jiangellaceae</taxon>
        <taxon>Phytoactinopolyspora</taxon>
    </lineage>
</organism>
<dbReference type="Pfam" id="PF00144">
    <property type="entry name" value="Beta-lactamase"/>
    <property type="match status" value="1"/>
</dbReference>
<dbReference type="GO" id="GO:0016787">
    <property type="term" value="F:hydrolase activity"/>
    <property type="evidence" value="ECO:0007669"/>
    <property type="project" value="UniProtKB-KW"/>
</dbReference>
<evidence type="ECO:0000259" key="2">
    <source>
        <dbReference type="Pfam" id="PF00144"/>
    </source>
</evidence>
<name>A0A6L9S3S0_9ACTN</name>
<dbReference type="AlphaFoldDB" id="A0A6L9S3S0"/>
<dbReference type="InterPro" id="IPR001466">
    <property type="entry name" value="Beta-lactam-related"/>
</dbReference>
<dbReference type="InterPro" id="IPR012338">
    <property type="entry name" value="Beta-lactam/transpept-like"/>
</dbReference>
<evidence type="ECO:0000313" key="3">
    <source>
        <dbReference type="EMBL" id="NED99241.1"/>
    </source>
</evidence>
<protein>
    <submittedName>
        <fullName evidence="3">Serine hydrolase</fullName>
    </submittedName>
</protein>
<dbReference type="InterPro" id="IPR050789">
    <property type="entry name" value="Diverse_Enzym_Activities"/>
</dbReference>
<keyword evidence="4" id="KW-1185">Reference proteome</keyword>
<evidence type="ECO:0000256" key="1">
    <source>
        <dbReference type="ARBA" id="ARBA00022801"/>
    </source>
</evidence>
<dbReference type="EMBL" id="JAAGOA010000002">
    <property type="protein sequence ID" value="NED99241.1"/>
    <property type="molecule type" value="Genomic_DNA"/>
</dbReference>
<keyword evidence="1 3" id="KW-0378">Hydrolase</keyword>
<dbReference type="RefSeq" id="WP_163732754.1">
    <property type="nucleotide sequence ID" value="NZ_JAAGOA010000002.1"/>
</dbReference>
<dbReference type="SUPFAM" id="SSF56601">
    <property type="entry name" value="beta-lactamase/transpeptidase-like"/>
    <property type="match status" value="1"/>
</dbReference>
<dbReference type="PANTHER" id="PTHR43283">
    <property type="entry name" value="BETA-LACTAMASE-RELATED"/>
    <property type="match status" value="1"/>
</dbReference>
<reference evidence="3 4" key="1">
    <citation type="submission" date="2020-02" db="EMBL/GenBank/DDBJ databases">
        <authorList>
            <person name="Li X.-J."/>
            <person name="Han X.-M."/>
        </authorList>
    </citation>
    <scope>NUCLEOTIDE SEQUENCE [LARGE SCALE GENOMIC DNA]</scope>
    <source>
        <strain evidence="3 4">CCTCC AB 2017055</strain>
    </source>
</reference>
<comment type="caution">
    <text evidence="3">The sequence shown here is derived from an EMBL/GenBank/DDBJ whole genome shotgun (WGS) entry which is preliminary data.</text>
</comment>